<feature type="compositionally biased region" description="Polar residues" evidence="6">
    <location>
        <begin position="260"/>
        <end position="269"/>
    </location>
</feature>
<evidence type="ECO:0000313" key="9">
    <source>
        <dbReference type="Proteomes" id="UP001316803"/>
    </source>
</evidence>
<keyword evidence="2" id="KW-0805">Transcription regulation</keyword>
<organism evidence="8 9">
    <name type="scientific">Knufia fluminis</name>
    <dbReference type="NCBI Taxonomy" id="191047"/>
    <lineage>
        <taxon>Eukaryota</taxon>
        <taxon>Fungi</taxon>
        <taxon>Dikarya</taxon>
        <taxon>Ascomycota</taxon>
        <taxon>Pezizomycotina</taxon>
        <taxon>Eurotiomycetes</taxon>
        <taxon>Chaetothyriomycetidae</taxon>
        <taxon>Chaetothyriales</taxon>
        <taxon>Trichomeriaceae</taxon>
        <taxon>Knufia</taxon>
    </lineage>
</organism>
<keyword evidence="5" id="KW-0539">Nucleus</keyword>
<dbReference type="EMBL" id="JAKLMC020000028">
    <property type="protein sequence ID" value="KAK5950207.1"/>
    <property type="molecule type" value="Genomic_DNA"/>
</dbReference>
<evidence type="ECO:0000256" key="6">
    <source>
        <dbReference type="SAM" id="MobiDB-lite"/>
    </source>
</evidence>
<dbReference type="PROSITE" id="PS00463">
    <property type="entry name" value="ZN2_CY6_FUNGAL_1"/>
    <property type="match status" value="1"/>
</dbReference>
<dbReference type="PANTHER" id="PTHR31668:SF26">
    <property type="entry name" value="GLUCOSE TRANSPORT TRANSCRIPTION REGULATOR RGT1-RELATED"/>
    <property type="match status" value="1"/>
</dbReference>
<dbReference type="AlphaFoldDB" id="A0AAN8I1X7"/>
<dbReference type="PANTHER" id="PTHR31668">
    <property type="entry name" value="GLUCOSE TRANSPORT TRANSCRIPTION REGULATOR RGT1-RELATED-RELATED"/>
    <property type="match status" value="1"/>
</dbReference>
<feature type="region of interest" description="Disordered" evidence="6">
    <location>
        <begin position="54"/>
        <end position="77"/>
    </location>
</feature>
<keyword evidence="1" id="KW-0479">Metal-binding</keyword>
<dbReference type="GO" id="GO:0008270">
    <property type="term" value="F:zinc ion binding"/>
    <property type="evidence" value="ECO:0007669"/>
    <property type="project" value="InterPro"/>
</dbReference>
<proteinExistence type="predicted"/>
<dbReference type="Pfam" id="PF00172">
    <property type="entry name" value="Zn_clus"/>
    <property type="match status" value="1"/>
</dbReference>
<keyword evidence="4" id="KW-0804">Transcription</keyword>
<dbReference type="GO" id="GO:0003677">
    <property type="term" value="F:DNA binding"/>
    <property type="evidence" value="ECO:0007669"/>
    <property type="project" value="UniProtKB-KW"/>
</dbReference>
<protein>
    <recommendedName>
        <fullName evidence="7">Zn(2)-C6 fungal-type domain-containing protein</fullName>
    </recommendedName>
</protein>
<keyword evidence="3" id="KW-0238">DNA-binding</keyword>
<evidence type="ECO:0000256" key="4">
    <source>
        <dbReference type="ARBA" id="ARBA00023163"/>
    </source>
</evidence>
<dbReference type="SUPFAM" id="SSF57701">
    <property type="entry name" value="Zn2/Cys6 DNA-binding domain"/>
    <property type="match status" value="1"/>
</dbReference>
<keyword evidence="9" id="KW-1185">Reference proteome</keyword>
<gene>
    <name evidence="8" type="ORF">OHC33_008675</name>
</gene>
<dbReference type="SMART" id="SM00066">
    <property type="entry name" value="GAL4"/>
    <property type="match status" value="1"/>
</dbReference>
<dbReference type="InterPro" id="IPR050797">
    <property type="entry name" value="Carb_Metab_Trans_Reg"/>
</dbReference>
<evidence type="ECO:0000259" key="7">
    <source>
        <dbReference type="PROSITE" id="PS50048"/>
    </source>
</evidence>
<dbReference type="InterPro" id="IPR036864">
    <property type="entry name" value="Zn2-C6_fun-type_DNA-bd_sf"/>
</dbReference>
<accession>A0AAN8I1X7</accession>
<evidence type="ECO:0000256" key="2">
    <source>
        <dbReference type="ARBA" id="ARBA00023015"/>
    </source>
</evidence>
<dbReference type="Gene3D" id="4.10.240.10">
    <property type="entry name" value="Zn(2)-C6 fungal-type DNA-binding domain"/>
    <property type="match status" value="1"/>
</dbReference>
<feature type="compositionally biased region" description="Polar residues" evidence="6">
    <location>
        <begin position="235"/>
        <end position="245"/>
    </location>
</feature>
<dbReference type="GO" id="GO:0000981">
    <property type="term" value="F:DNA-binding transcription factor activity, RNA polymerase II-specific"/>
    <property type="evidence" value="ECO:0007669"/>
    <property type="project" value="InterPro"/>
</dbReference>
<reference evidence="8 9" key="1">
    <citation type="submission" date="2022-12" db="EMBL/GenBank/DDBJ databases">
        <title>Genomic features and morphological characterization of a novel Knufia sp. strain isolated from spacecraft assembly facility.</title>
        <authorList>
            <person name="Teixeira M."/>
            <person name="Chander A.M."/>
            <person name="Stajich J.E."/>
            <person name="Venkateswaran K."/>
        </authorList>
    </citation>
    <scope>NUCLEOTIDE SEQUENCE [LARGE SCALE GENOMIC DNA]</scope>
    <source>
        <strain evidence="8 9">FJI-L2-BK-P2</strain>
    </source>
</reference>
<dbReference type="PROSITE" id="PS50048">
    <property type="entry name" value="ZN2_CY6_FUNGAL_2"/>
    <property type="match status" value="1"/>
</dbReference>
<sequence length="734" mass="80642">MQRFIQETMEAAEEGGAAPEQQYSEAGNAHYAGTQYDFPVDANEYTNIEQALDTSANAGTSKGNHGSSLGGYMTMPVQNGHTDVLRADSNTSTSLHTAIAPPTTPLNPATKRKSPEDASQTTPAGGDPSRKRSKVSRACDQCRKKKVRCDADSEGTGQLKTCSNCVKSGQTCDYSRVPQKRGPSKGYIKELSERVQQVEGQLALQHPAGYRGSFDGQPGAYGDPAYSPDEDPNLRRQSAFSQPRGSFSGFDRDRFPSIGGWNQVTSNPRHPSIAIPPDQTSPTQGKPPSSNVLRPFWTNWVDPPSKQKQTSVDASEVPEADRILFSHYYETVHPQCPILPDPDTPRAIDVLALATNSYQHAFLSALSLLPQKRQEQSGPSTKSTAQAKEPEARKLLENFINEKARESITTRSNVDSLVLLWTELILLVVVQHDINSWNKSNLPQCDLIRMSIDLCEDFFKIKNFTSDNQHDVDWIRALHIAAMFGRLYALSKGEANDPVPASIAQFLTINARIASPRVSFVVLMTDTLQASLALLPQEGSTVLPGTLLQFARLQSANIRAWLSASGLSPDDPIVTEIKAFGDLLSLRCNNRVAKPGVVGPAVNLAEAVRVSSLSELDVTNGRYIFNPLSLHTSTLATITLLELLQCDFYDQLSEPLVQEGLEEMKKCLLGLVERKNELDGGPGRFWANTLVDMIEERQKLQPARQDKKEEDIAVDFVLLLQRGYANVVSDYASK</sequence>
<evidence type="ECO:0000256" key="5">
    <source>
        <dbReference type="ARBA" id="ARBA00023242"/>
    </source>
</evidence>
<feature type="region of interest" description="Disordered" evidence="6">
    <location>
        <begin position="208"/>
        <end position="293"/>
    </location>
</feature>
<dbReference type="InterPro" id="IPR001138">
    <property type="entry name" value="Zn2Cys6_DnaBD"/>
</dbReference>
<dbReference type="CDD" id="cd00067">
    <property type="entry name" value="GAL4"/>
    <property type="match status" value="1"/>
</dbReference>
<evidence type="ECO:0000313" key="8">
    <source>
        <dbReference type="EMBL" id="KAK5950207.1"/>
    </source>
</evidence>
<feature type="region of interest" description="Disordered" evidence="6">
    <location>
        <begin position="93"/>
        <end position="137"/>
    </location>
</feature>
<feature type="compositionally biased region" description="Polar residues" evidence="6">
    <location>
        <begin position="278"/>
        <end position="292"/>
    </location>
</feature>
<evidence type="ECO:0000256" key="3">
    <source>
        <dbReference type="ARBA" id="ARBA00023125"/>
    </source>
</evidence>
<comment type="caution">
    <text evidence="8">The sequence shown here is derived from an EMBL/GenBank/DDBJ whole genome shotgun (WGS) entry which is preliminary data.</text>
</comment>
<evidence type="ECO:0000256" key="1">
    <source>
        <dbReference type="ARBA" id="ARBA00022723"/>
    </source>
</evidence>
<dbReference type="Proteomes" id="UP001316803">
    <property type="component" value="Unassembled WGS sequence"/>
</dbReference>
<feature type="domain" description="Zn(2)-C6 fungal-type" evidence="7">
    <location>
        <begin position="138"/>
        <end position="174"/>
    </location>
</feature>
<name>A0AAN8I1X7_9EURO</name>
<feature type="compositionally biased region" description="Polar residues" evidence="6">
    <location>
        <begin position="54"/>
        <end position="67"/>
    </location>
</feature>